<feature type="transmembrane region" description="Helical" evidence="1">
    <location>
        <begin position="91"/>
        <end position="108"/>
    </location>
</feature>
<feature type="transmembrane region" description="Helical" evidence="1">
    <location>
        <begin position="114"/>
        <end position="135"/>
    </location>
</feature>
<dbReference type="EMBL" id="BOPF01000003">
    <property type="protein sequence ID" value="GIJ44299.1"/>
    <property type="molecule type" value="Genomic_DNA"/>
</dbReference>
<evidence type="ECO:0000313" key="3">
    <source>
        <dbReference type="Proteomes" id="UP000619260"/>
    </source>
</evidence>
<proteinExistence type="predicted"/>
<dbReference type="Proteomes" id="UP000619260">
    <property type="component" value="Unassembled WGS sequence"/>
</dbReference>
<feature type="transmembrane region" description="Helical" evidence="1">
    <location>
        <begin position="147"/>
        <end position="171"/>
    </location>
</feature>
<evidence type="ECO:0008006" key="4">
    <source>
        <dbReference type="Google" id="ProtNLM"/>
    </source>
</evidence>
<dbReference type="RefSeq" id="WP_203897855.1">
    <property type="nucleotide sequence ID" value="NZ_BOPF01000003.1"/>
</dbReference>
<keyword evidence="1" id="KW-0472">Membrane</keyword>
<keyword evidence="3" id="KW-1185">Reference proteome</keyword>
<comment type="caution">
    <text evidence="2">The sequence shown here is derived from an EMBL/GenBank/DDBJ whole genome shotgun (WGS) entry which is preliminary data.</text>
</comment>
<feature type="transmembrane region" description="Helical" evidence="1">
    <location>
        <begin position="183"/>
        <end position="202"/>
    </location>
</feature>
<feature type="transmembrane region" description="Helical" evidence="1">
    <location>
        <begin position="23"/>
        <end position="43"/>
    </location>
</feature>
<name>A0A8J3YFN4_9ACTN</name>
<evidence type="ECO:0000313" key="2">
    <source>
        <dbReference type="EMBL" id="GIJ44299.1"/>
    </source>
</evidence>
<protein>
    <recommendedName>
        <fullName evidence="4">Phosphoesterase PA-phosphatase</fullName>
    </recommendedName>
</protein>
<gene>
    <name evidence="2" type="ORF">Val02_11850</name>
</gene>
<keyword evidence="1" id="KW-0812">Transmembrane</keyword>
<feature type="transmembrane region" description="Helical" evidence="1">
    <location>
        <begin position="49"/>
        <end position="71"/>
    </location>
</feature>
<reference evidence="2" key="1">
    <citation type="submission" date="2021-01" db="EMBL/GenBank/DDBJ databases">
        <title>Whole genome shotgun sequence of Virgisporangium aliadipatigenens NBRC 105644.</title>
        <authorList>
            <person name="Komaki H."/>
            <person name="Tamura T."/>
        </authorList>
    </citation>
    <scope>NUCLEOTIDE SEQUENCE</scope>
    <source>
        <strain evidence="2">NBRC 105644</strain>
    </source>
</reference>
<keyword evidence="1" id="KW-1133">Transmembrane helix</keyword>
<organism evidence="2 3">
    <name type="scientific">Virgisporangium aliadipatigenens</name>
    <dbReference type="NCBI Taxonomy" id="741659"/>
    <lineage>
        <taxon>Bacteria</taxon>
        <taxon>Bacillati</taxon>
        <taxon>Actinomycetota</taxon>
        <taxon>Actinomycetes</taxon>
        <taxon>Micromonosporales</taxon>
        <taxon>Micromonosporaceae</taxon>
        <taxon>Virgisporangium</taxon>
    </lineage>
</organism>
<accession>A0A8J3YFN4</accession>
<sequence length="203" mass="21058">MSTAIDAAPPTLAQRLARLVTEVFAPAIWAAAMPFVMAVHGASSVLAGVAWGAFAVVFTAAVPYAIIWFGVRRGTLTDHHIGQREQRRKPLLMGLAVVLLGIAALVVLRAPRELIAMVVVMFVVGLGATAVNHYWKLSIHAAVASGSVAALVLAFGPVWLAGAVLVALVGWSRVVLRDHTTAQVLVGAVAGAVSAGPTFALMV</sequence>
<evidence type="ECO:0000256" key="1">
    <source>
        <dbReference type="SAM" id="Phobius"/>
    </source>
</evidence>
<dbReference type="AlphaFoldDB" id="A0A8J3YFN4"/>